<organism evidence="2 3">
    <name type="scientific">candidate division WWE3 bacterium</name>
    <dbReference type="NCBI Taxonomy" id="2053526"/>
    <lineage>
        <taxon>Bacteria</taxon>
        <taxon>Katanobacteria</taxon>
    </lineage>
</organism>
<keyword evidence="1" id="KW-0812">Transmembrane</keyword>
<feature type="transmembrane region" description="Helical" evidence="1">
    <location>
        <begin position="62"/>
        <end position="83"/>
    </location>
</feature>
<evidence type="ECO:0000313" key="2">
    <source>
        <dbReference type="EMBL" id="RJR28019.1"/>
    </source>
</evidence>
<evidence type="ECO:0000313" key="3">
    <source>
        <dbReference type="Proteomes" id="UP000265540"/>
    </source>
</evidence>
<keyword evidence="1" id="KW-1133">Transmembrane helix</keyword>
<name>A0A3A4ZFW4_UNCKA</name>
<comment type="caution">
    <text evidence="2">The sequence shown here is derived from an EMBL/GenBank/DDBJ whole genome shotgun (WGS) entry which is preliminary data.</text>
</comment>
<protein>
    <submittedName>
        <fullName evidence="2">Uncharacterized protein</fullName>
    </submittedName>
</protein>
<gene>
    <name evidence="2" type="ORF">C4561_00750</name>
</gene>
<accession>A0A3A4ZFW4</accession>
<sequence>MNKNKTFLVDFGTGLLAFTVYMLIGIFLQVFFVKNAYYCPFDYGACGPVGIEYTIPWIINRLFWPVEFALALLFSLPGASLSLL</sequence>
<feature type="transmembrane region" description="Helical" evidence="1">
    <location>
        <begin position="7"/>
        <end position="32"/>
    </location>
</feature>
<evidence type="ECO:0000256" key="1">
    <source>
        <dbReference type="SAM" id="Phobius"/>
    </source>
</evidence>
<proteinExistence type="predicted"/>
<dbReference type="EMBL" id="QZJF01000005">
    <property type="protein sequence ID" value="RJR28019.1"/>
    <property type="molecule type" value="Genomic_DNA"/>
</dbReference>
<dbReference type="AlphaFoldDB" id="A0A3A4ZFW4"/>
<keyword evidence="1" id="KW-0472">Membrane</keyword>
<reference evidence="2 3" key="1">
    <citation type="journal article" date="2017" name="ISME J.">
        <title>Energy and carbon metabolisms in a deep terrestrial subsurface fluid microbial community.</title>
        <authorList>
            <person name="Momper L."/>
            <person name="Jungbluth S.P."/>
            <person name="Lee M.D."/>
            <person name="Amend J.P."/>
        </authorList>
    </citation>
    <scope>NUCLEOTIDE SEQUENCE [LARGE SCALE GENOMIC DNA]</scope>
    <source>
        <strain evidence="2">SURF_46</strain>
    </source>
</reference>
<dbReference type="Proteomes" id="UP000265540">
    <property type="component" value="Unassembled WGS sequence"/>
</dbReference>